<reference evidence="1 2" key="1">
    <citation type="submission" date="2020-08" db="EMBL/GenBank/DDBJ databases">
        <title>Genomic Encyclopedia of Type Strains, Phase IV (KMG-IV): sequencing the most valuable type-strain genomes for metagenomic binning, comparative biology and taxonomic classification.</title>
        <authorList>
            <person name="Goeker M."/>
        </authorList>
    </citation>
    <scope>NUCLEOTIDE SEQUENCE [LARGE SCALE GENOMIC DNA]</scope>
    <source>
        <strain evidence="1 2">DSM 102255</strain>
    </source>
</reference>
<dbReference type="SUPFAM" id="SSF54427">
    <property type="entry name" value="NTF2-like"/>
    <property type="match status" value="1"/>
</dbReference>
<gene>
    <name evidence="1" type="ORF">FHS92_003083</name>
</gene>
<proteinExistence type="predicted"/>
<sequence>MHDTFEIPAQLQFLLSTCTAGDVDPEHIKAVMHKYGECMGRGDEDGIAALFSPQSMIFDPVNAVPRPYSELRSFFRGAFDAQGGFIEMKVEGEVRVAGNFGAAAYIAVMTIDGMHVIVETLDIMKFGSDGLVESLHAYWGPSNIKPSPRAPQRA</sequence>
<keyword evidence="2" id="KW-1185">Reference proteome</keyword>
<protein>
    <submittedName>
        <fullName evidence="1">Steroid delta-isomerase</fullName>
        <ecNumber evidence="1">5.3.3.1</ecNumber>
    </submittedName>
</protein>
<evidence type="ECO:0000313" key="2">
    <source>
        <dbReference type="Proteomes" id="UP000552700"/>
    </source>
</evidence>
<dbReference type="GO" id="GO:0004769">
    <property type="term" value="F:steroid Delta-isomerase activity"/>
    <property type="evidence" value="ECO:0007669"/>
    <property type="project" value="UniProtKB-EC"/>
</dbReference>
<accession>A0A841J4Q5</accession>
<dbReference type="RefSeq" id="WP_184081620.1">
    <property type="nucleotide sequence ID" value="NZ_JACIJP010000006.1"/>
</dbReference>
<organism evidence="1 2">
    <name type="scientific">Sphingobium subterraneum</name>
    <dbReference type="NCBI Taxonomy" id="627688"/>
    <lineage>
        <taxon>Bacteria</taxon>
        <taxon>Pseudomonadati</taxon>
        <taxon>Pseudomonadota</taxon>
        <taxon>Alphaproteobacteria</taxon>
        <taxon>Sphingomonadales</taxon>
        <taxon>Sphingomonadaceae</taxon>
        <taxon>Sphingobium</taxon>
    </lineage>
</organism>
<dbReference type="AlphaFoldDB" id="A0A841J4Q5"/>
<name>A0A841J4Q5_9SPHN</name>
<comment type="caution">
    <text evidence="1">The sequence shown here is derived from an EMBL/GenBank/DDBJ whole genome shotgun (WGS) entry which is preliminary data.</text>
</comment>
<dbReference type="EC" id="5.3.3.1" evidence="1"/>
<dbReference type="EMBL" id="JACIJP010000006">
    <property type="protein sequence ID" value="MBB6125322.1"/>
    <property type="molecule type" value="Genomic_DNA"/>
</dbReference>
<evidence type="ECO:0000313" key="1">
    <source>
        <dbReference type="EMBL" id="MBB6125322.1"/>
    </source>
</evidence>
<dbReference type="Proteomes" id="UP000552700">
    <property type="component" value="Unassembled WGS sequence"/>
</dbReference>
<keyword evidence="1" id="KW-0413">Isomerase</keyword>
<dbReference type="InterPro" id="IPR032710">
    <property type="entry name" value="NTF2-like_dom_sf"/>
</dbReference>
<dbReference type="Gene3D" id="3.10.450.50">
    <property type="match status" value="1"/>
</dbReference>